<gene>
    <name evidence="2" type="ordered locus">Awo_c19330</name>
</gene>
<protein>
    <submittedName>
        <fullName evidence="2">Uncharacterized protein</fullName>
    </submittedName>
</protein>
<dbReference type="AlphaFoldDB" id="H6LJV8"/>
<proteinExistence type="predicted"/>
<accession>H6LJV8</accession>
<dbReference type="HOGENOM" id="CLU_935750_0_0_9"/>
<feature type="coiled-coil region" evidence="1">
    <location>
        <begin position="215"/>
        <end position="256"/>
    </location>
</feature>
<keyword evidence="3" id="KW-1185">Reference proteome</keyword>
<dbReference type="KEGG" id="awo:Awo_c19330"/>
<dbReference type="RefSeq" id="WP_014356312.1">
    <property type="nucleotide sequence ID" value="NC_016894.1"/>
</dbReference>
<dbReference type="OrthoDB" id="1777795at2"/>
<sequence length="297" mass="34997">MTKKNKELSLDELRAQSEKSKTSLSFEKKMIGGYDQKQVTEYINKLTADLNNAEETFNSRLEDYTSMITMLKQERDQYGEMYNICKSSKIEMLNQIDELKKENDTLNQLITELSVDSKTKQSGHNQELLETTEKIAEDHEALKYEQESIELKKQLDQLKQMVKNLNEELANYAQDHLKDSHSEDDFIKNNSDDRNVIKSQYEDILKERGALLIENKRLLEENEKTKIDQINLTRENERLQALHQKYNLKIQELTSEYESNLTKFVENHQKIITQFSENMPISFNQIIVDETNRPENE</sequence>
<reference evidence="3" key="1">
    <citation type="submission" date="2011-07" db="EMBL/GenBank/DDBJ databases">
        <title>Complete genome sequence of Acetobacterium woodii.</title>
        <authorList>
            <person name="Poehlein A."/>
            <person name="Schmidt S."/>
            <person name="Kaster A.-K."/>
            <person name="Goenrich M."/>
            <person name="Vollmers J."/>
            <person name="Thuermer A."/>
            <person name="Gottschalk G."/>
            <person name="Thauer R.K."/>
            <person name="Daniel R."/>
            <person name="Mueller V."/>
        </authorList>
    </citation>
    <scope>NUCLEOTIDE SEQUENCE [LARGE SCALE GENOMIC DNA]</scope>
    <source>
        <strain evidence="3">ATCC 29683 / DSM 1030 / JCM 2381 / KCTC 1655 / WB1</strain>
    </source>
</reference>
<name>H6LJV8_ACEWD</name>
<feature type="coiled-coil region" evidence="1">
    <location>
        <begin position="141"/>
        <end position="175"/>
    </location>
</feature>
<dbReference type="STRING" id="931626.Awo_c19330"/>
<evidence type="ECO:0000313" key="2">
    <source>
        <dbReference type="EMBL" id="AFA48712.1"/>
    </source>
</evidence>
<dbReference type="Proteomes" id="UP000007177">
    <property type="component" value="Chromosome"/>
</dbReference>
<feature type="coiled-coil region" evidence="1">
    <location>
        <begin position="89"/>
        <end position="116"/>
    </location>
</feature>
<evidence type="ECO:0000313" key="3">
    <source>
        <dbReference type="Proteomes" id="UP000007177"/>
    </source>
</evidence>
<organism evidence="2 3">
    <name type="scientific">Acetobacterium woodii (strain ATCC 29683 / DSM 1030 / JCM 2381 / KCTC 1655 / WB1)</name>
    <dbReference type="NCBI Taxonomy" id="931626"/>
    <lineage>
        <taxon>Bacteria</taxon>
        <taxon>Bacillati</taxon>
        <taxon>Bacillota</taxon>
        <taxon>Clostridia</taxon>
        <taxon>Eubacteriales</taxon>
        <taxon>Eubacteriaceae</taxon>
        <taxon>Acetobacterium</taxon>
    </lineage>
</organism>
<reference evidence="2 3" key="2">
    <citation type="journal article" date="2012" name="PLoS ONE">
        <title>An ancient pathway combining carbon dioxide fixation with the generation and utilization of a sodium ion gradient for ATP synthesis.</title>
        <authorList>
            <person name="Poehlein A."/>
            <person name="Schmidt S."/>
            <person name="Kaster A.K."/>
            <person name="Goenrich M."/>
            <person name="Vollmers J."/>
            <person name="Thurmer A."/>
            <person name="Bertsch J."/>
            <person name="Schuchmann K."/>
            <person name="Voigt B."/>
            <person name="Hecker M."/>
            <person name="Daniel R."/>
            <person name="Thauer R.K."/>
            <person name="Gottschalk G."/>
            <person name="Muller V."/>
        </authorList>
    </citation>
    <scope>NUCLEOTIDE SEQUENCE [LARGE SCALE GENOMIC DNA]</scope>
    <source>
        <strain evidence="3">ATCC 29683 / DSM 1030 / JCM 2381 / KCTC 1655 / WB1</strain>
    </source>
</reference>
<dbReference type="EMBL" id="CP002987">
    <property type="protein sequence ID" value="AFA48712.1"/>
    <property type="molecule type" value="Genomic_DNA"/>
</dbReference>
<keyword evidence="1" id="KW-0175">Coiled coil</keyword>
<evidence type="ECO:0000256" key="1">
    <source>
        <dbReference type="SAM" id="Coils"/>
    </source>
</evidence>